<organism evidence="2">
    <name type="scientific">termite gut metagenome</name>
    <dbReference type="NCBI Taxonomy" id="433724"/>
    <lineage>
        <taxon>unclassified sequences</taxon>
        <taxon>metagenomes</taxon>
        <taxon>organismal metagenomes</taxon>
    </lineage>
</organism>
<dbReference type="PANTHER" id="PTHR36966">
    <property type="entry name" value="REP-ASSOCIATED TYROSINE TRANSPOSASE"/>
    <property type="match status" value="1"/>
</dbReference>
<dbReference type="InterPro" id="IPR036515">
    <property type="entry name" value="Transposase_17_sf"/>
</dbReference>
<proteinExistence type="predicted"/>
<dbReference type="EMBL" id="SNRY01007431">
    <property type="protein sequence ID" value="KAA6310436.1"/>
    <property type="molecule type" value="Genomic_DNA"/>
</dbReference>
<dbReference type="AlphaFoldDB" id="A0A5J4PLH8"/>
<dbReference type="InterPro" id="IPR052715">
    <property type="entry name" value="RAYT_transposase"/>
</dbReference>
<dbReference type="SUPFAM" id="SSF143422">
    <property type="entry name" value="Transposase IS200-like"/>
    <property type="match status" value="1"/>
</dbReference>
<dbReference type="GO" id="GO:0006313">
    <property type="term" value="P:DNA transposition"/>
    <property type="evidence" value="ECO:0007669"/>
    <property type="project" value="InterPro"/>
</dbReference>
<dbReference type="GO" id="GO:0004803">
    <property type="term" value="F:transposase activity"/>
    <property type="evidence" value="ECO:0007669"/>
    <property type="project" value="InterPro"/>
</dbReference>
<gene>
    <name evidence="2" type="ORF">EZS27_038261</name>
</gene>
<name>A0A5J4PLH8_9ZZZZ</name>
<feature type="domain" description="Transposase IS200-like" evidence="1">
    <location>
        <begin position="26"/>
        <end position="200"/>
    </location>
</feature>
<dbReference type="Gene3D" id="3.30.70.1290">
    <property type="entry name" value="Transposase IS200-like"/>
    <property type="match status" value="1"/>
</dbReference>
<comment type="caution">
    <text evidence="2">The sequence shown here is derived from an EMBL/GenBank/DDBJ whole genome shotgun (WGS) entry which is preliminary data.</text>
</comment>
<sequence length="211" mass="24698">MEINSLKYNPQIYHRRSIRLKGYDYSQQGAYFVTICCQDKNCLFGDVVNAQLVLNDAGKMIERWYLELLNKYPDIECAAYVVMPNHFHAIIVNTGFPSIVGADLCVYPCPKKDYLENNPVCLENIGNGCGFGNEEGEHTGSPLRTVIQWFKTMTTNEYIRGVKTKDWKPFNKKLWQRNYYEHIIHNEQSYRNISDYIVQNPARWGRDKFFV</sequence>
<accession>A0A5J4PLH8</accession>
<reference evidence="2" key="1">
    <citation type="submission" date="2019-03" db="EMBL/GenBank/DDBJ databases">
        <title>Single cell metagenomics reveals metabolic interactions within the superorganism composed of flagellate Streblomastix strix and complex community of Bacteroidetes bacteria on its surface.</title>
        <authorList>
            <person name="Treitli S.C."/>
            <person name="Kolisko M."/>
            <person name="Husnik F."/>
            <person name="Keeling P."/>
            <person name="Hampl V."/>
        </authorList>
    </citation>
    <scope>NUCLEOTIDE SEQUENCE</scope>
    <source>
        <strain evidence="2">STM</strain>
    </source>
</reference>
<dbReference type="PANTHER" id="PTHR36966:SF1">
    <property type="entry name" value="REP-ASSOCIATED TYROSINE TRANSPOSASE"/>
    <property type="match status" value="1"/>
</dbReference>
<dbReference type="SMART" id="SM01321">
    <property type="entry name" value="Y1_Tnp"/>
    <property type="match status" value="1"/>
</dbReference>
<dbReference type="InterPro" id="IPR002686">
    <property type="entry name" value="Transposase_17"/>
</dbReference>
<dbReference type="GO" id="GO:0043565">
    <property type="term" value="F:sequence-specific DNA binding"/>
    <property type="evidence" value="ECO:0007669"/>
    <property type="project" value="TreeGrafter"/>
</dbReference>
<evidence type="ECO:0000313" key="2">
    <source>
        <dbReference type="EMBL" id="KAA6310436.1"/>
    </source>
</evidence>
<evidence type="ECO:0000259" key="1">
    <source>
        <dbReference type="SMART" id="SM01321"/>
    </source>
</evidence>
<protein>
    <recommendedName>
        <fullName evidence="1">Transposase IS200-like domain-containing protein</fullName>
    </recommendedName>
</protein>